<proteinExistence type="predicted"/>
<keyword evidence="1" id="KW-0812">Transmembrane</keyword>
<keyword evidence="1" id="KW-0472">Membrane</keyword>
<keyword evidence="4" id="KW-1185">Reference proteome</keyword>
<dbReference type="PANTHER" id="PTHR47755">
    <property type="entry name" value="CELL DIVISION PROTEIN FTSX"/>
    <property type="match status" value="1"/>
</dbReference>
<evidence type="ECO:0000313" key="3">
    <source>
        <dbReference type="EMBL" id="MCP2347619.1"/>
    </source>
</evidence>
<dbReference type="EMBL" id="JAMZEC010000001">
    <property type="protein sequence ID" value="MCP2347619.1"/>
    <property type="molecule type" value="Genomic_DNA"/>
</dbReference>
<comment type="caution">
    <text evidence="3">The sequence shown here is derived from an EMBL/GenBank/DDBJ whole genome shotgun (WGS) entry which is preliminary data.</text>
</comment>
<dbReference type="GO" id="GO:0051301">
    <property type="term" value="P:cell division"/>
    <property type="evidence" value="ECO:0007669"/>
    <property type="project" value="UniProtKB-KW"/>
</dbReference>
<evidence type="ECO:0000256" key="1">
    <source>
        <dbReference type="SAM" id="Phobius"/>
    </source>
</evidence>
<accession>A0ABT1K1U2</accession>
<gene>
    <name evidence="3" type="ORF">HD595_003741</name>
</gene>
<feature type="domain" description="FtsX extracellular" evidence="2">
    <location>
        <begin position="203"/>
        <end position="317"/>
    </location>
</feature>
<keyword evidence="1" id="KW-1133">Transmembrane helix</keyword>
<evidence type="ECO:0000259" key="2">
    <source>
        <dbReference type="Pfam" id="PF18075"/>
    </source>
</evidence>
<dbReference type="InterPro" id="IPR004513">
    <property type="entry name" value="FtsX"/>
</dbReference>
<dbReference type="Gene3D" id="3.30.70.3040">
    <property type="match status" value="2"/>
</dbReference>
<dbReference type="RefSeq" id="WP_345022827.1">
    <property type="nucleotide sequence ID" value="NZ_BAAAVE010000004.1"/>
</dbReference>
<dbReference type="Pfam" id="PF18075">
    <property type="entry name" value="FtsX_ECD"/>
    <property type="match status" value="2"/>
</dbReference>
<dbReference type="Proteomes" id="UP001320766">
    <property type="component" value="Unassembled WGS sequence"/>
</dbReference>
<feature type="transmembrane region" description="Helical" evidence="1">
    <location>
        <begin position="42"/>
        <end position="63"/>
    </location>
</feature>
<dbReference type="InterPro" id="IPR040690">
    <property type="entry name" value="FtsX_ECD"/>
</dbReference>
<keyword evidence="3" id="KW-0132">Cell division</keyword>
<sequence length="344" mass="36639">MNSPVEDRLREALGEAGATVEVGTLRPLMVPDRRRFGVNMRLGLVGAAAVVVAGAATVVGFTVSGAGEEVSVASARAQAPDPADVSVFLCTGLEEGKQACQGRAATEQQTKALAESLGRLPGVAKVFFEDRRTAYERFRKAVADRPDIVARVKADDVPASYRITLEPGARPEPVSAAAKTLPGVAMVSDRTMTDAAAAVPNKVDISVFLCVGSSDLPSCESYEASRKTSKRGKGITAEDTDALEREIKAMPGVQKVTFEDQQQAYKRFKKAYAGNKTLLTAVKVTDMPLSFRVRLKAGTDSAKVAATLRTRPGVSQVVEQKCSLALFRLMADHGISRTFTDVCN</sequence>
<reference evidence="3 4" key="1">
    <citation type="submission" date="2022-06" db="EMBL/GenBank/DDBJ databases">
        <title>Sequencing the genomes of 1000 actinobacteria strains.</title>
        <authorList>
            <person name="Klenk H.-P."/>
        </authorList>
    </citation>
    <scope>NUCLEOTIDE SEQUENCE [LARGE SCALE GENOMIC DNA]</scope>
    <source>
        <strain evidence="3 4">DSM 44170</strain>
    </source>
</reference>
<feature type="domain" description="FtsX extracellular" evidence="2">
    <location>
        <begin position="84"/>
        <end position="187"/>
    </location>
</feature>
<evidence type="ECO:0000313" key="4">
    <source>
        <dbReference type="Proteomes" id="UP001320766"/>
    </source>
</evidence>
<name>A0ABT1K1U2_9ACTN</name>
<protein>
    <submittedName>
        <fullName evidence="3">Cell division protein FtsX</fullName>
    </submittedName>
</protein>
<dbReference type="PANTHER" id="PTHR47755:SF1">
    <property type="entry name" value="CELL DIVISION PROTEIN FTSX"/>
    <property type="match status" value="1"/>
</dbReference>
<organism evidence="3 4">
    <name type="scientific">Nonomuraea roseoviolacea subsp. carminata</name>
    <dbReference type="NCBI Taxonomy" id="160689"/>
    <lineage>
        <taxon>Bacteria</taxon>
        <taxon>Bacillati</taxon>
        <taxon>Actinomycetota</taxon>
        <taxon>Actinomycetes</taxon>
        <taxon>Streptosporangiales</taxon>
        <taxon>Streptosporangiaceae</taxon>
        <taxon>Nonomuraea</taxon>
    </lineage>
</organism>
<keyword evidence="3" id="KW-0131">Cell cycle</keyword>